<protein>
    <recommendedName>
        <fullName evidence="2">DUF6699 domain-containing protein</fullName>
    </recommendedName>
</protein>
<dbReference type="AlphaFoldDB" id="A0A5C3N535"/>
<organism evidence="3 4">
    <name type="scientific">Heliocybe sulcata</name>
    <dbReference type="NCBI Taxonomy" id="5364"/>
    <lineage>
        <taxon>Eukaryota</taxon>
        <taxon>Fungi</taxon>
        <taxon>Dikarya</taxon>
        <taxon>Basidiomycota</taxon>
        <taxon>Agaricomycotina</taxon>
        <taxon>Agaricomycetes</taxon>
        <taxon>Gloeophyllales</taxon>
        <taxon>Gloeophyllaceae</taxon>
        <taxon>Heliocybe</taxon>
    </lineage>
</organism>
<gene>
    <name evidence="3" type="ORF">OE88DRAFT_1734395</name>
</gene>
<dbReference type="EMBL" id="ML213509">
    <property type="protein sequence ID" value="TFK52393.1"/>
    <property type="molecule type" value="Genomic_DNA"/>
</dbReference>
<feature type="compositionally biased region" description="Low complexity" evidence="1">
    <location>
        <begin position="81"/>
        <end position="126"/>
    </location>
</feature>
<proteinExistence type="predicted"/>
<dbReference type="OrthoDB" id="3241567at2759"/>
<dbReference type="Pfam" id="PF20415">
    <property type="entry name" value="DUF6699"/>
    <property type="match status" value="1"/>
</dbReference>
<evidence type="ECO:0000313" key="3">
    <source>
        <dbReference type="EMBL" id="TFK52393.1"/>
    </source>
</evidence>
<dbReference type="InterPro" id="IPR046522">
    <property type="entry name" value="DUF6699"/>
</dbReference>
<keyword evidence="4" id="KW-1185">Reference proteome</keyword>
<accession>A0A5C3N535</accession>
<evidence type="ECO:0000256" key="1">
    <source>
        <dbReference type="SAM" id="MobiDB-lite"/>
    </source>
</evidence>
<evidence type="ECO:0000313" key="4">
    <source>
        <dbReference type="Proteomes" id="UP000305948"/>
    </source>
</evidence>
<feature type="domain" description="DUF6699" evidence="2">
    <location>
        <begin position="152"/>
        <end position="285"/>
    </location>
</feature>
<feature type="region of interest" description="Disordered" evidence="1">
    <location>
        <begin position="35"/>
        <end position="126"/>
    </location>
</feature>
<evidence type="ECO:0000259" key="2">
    <source>
        <dbReference type="Pfam" id="PF20415"/>
    </source>
</evidence>
<sequence length="317" mass="35007">MFKKLKKSFIDADPDAPRMGTVPLPEVEDVVVMAAVQSSPSRPKWRDECLSDGELMTRPRKPSTVRSSTPAPTPPPKMVQARSSTPAPRSSTPASRSSTPTRRSSTPAAKPPKGADSSPPSAAPKASSHACTVKNLHWLLLPYDLRISKGYLEYDFAHPVDRVRLRSPRGDTRPLTAADLHKPAADTPLVEMTIVCADLPQWQVRVRRPEGVRIVDVLDGIHRTYAAPLSAADKEALGTEKIEQCEGAFRRRCRAACALDEWEREQGIRRVDMLRGKTMFLGLIRHPQSGIAGDVWMLYLGKARDHDTRYASGRPGH</sequence>
<feature type="region of interest" description="Disordered" evidence="1">
    <location>
        <begin position="1"/>
        <end position="23"/>
    </location>
</feature>
<name>A0A5C3N535_9AGAM</name>
<dbReference type="Proteomes" id="UP000305948">
    <property type="component" value="Unassembled WGS sequence"/>
</dbReference>
<reference evidence="3 4" key="1">
    <citation type="journal article" date="2019" name="Nat. Ecol. Evol.">
        <title>Megaphylogeny resolves global patterns of mushroom evolution.</title>
        <authorList>
            <person name="Varga T."/>
            <person name="Krizsan K."/>
            <person name="Foldi C."/>
            <person name="Dima B."/>
            <person name="Sanchez-Garcia M."/>
            <person name="Sanchez-Ramirez S."/>
            <person name="Szollosi G.J."/>
            <person name="Szarkandi J.G."/>
            <person name="Papp V."/>
            <person name="Albert L."/>
            <person name="Andreopoulos W."/>
            <person name="Angelini C."/>
            <person name="Antonin V."/>
            <person name="Barry K.W."/>
            <person name="Bougher N.L."/>
            <person name="Buchanan P."/>
            <person name="Buyck B."/>
            <person name="Bense V."/>
            <person name="Catcheside P."/>
            <person name="Chovatia M."/>
            <person name="Cooper J."/>
            <person name="Damon W."/>
            <person name="Desjardin D."/>
            <person name="Finy P."/>
            <person name="Geml J."/>
            <person name="Haridas S."/>
            <person name="Hughes K."/>
            <person name="Justo A."/>
            <person name="Karasinski D."/>
            <person name="Kautmanova I."/>
            <person name="Kiss B."/>
            <person name="Kocsube S."/>
            <person name="Kotiranta H."/>
            <person name="LaButti K.M."/>
            <person name="Lechner B.E."/>
            <person name="Liimatainen K."/>
            <person name="Lipzen A."/>
            <person name="Lukacs Z."/>
            <person name="Mihaltcheva S."/>
            <person name="Morgado L.N."/>
            <person name="Niskanen T."/>
            <person name="Noordeloos M.E."/>
            <person name="Ohm R.A."/>
            <person name="Ortiz-Santana B."/>
            <person name="Ovrebo C."/>
            <person name="Racz N."/>
            <person name="Riley R."/>
            <person name="Savchenko A."/>
            <person name="Shiryaev A."/>
            <person name="Soop K."/>
            <person name="Spirin V."/>
            <person name="Szebenyi C."/>
            <person name="Tomsovsky M."/>
            <person name="Tulloss R.E."/>
            <person name="Uehling J."/>
            <person name="Grigoriev I.V."/>
            <person name="Vagvolgyi C."/>
            <person name="Papp T."/>
            <person name="Martin F.M."/>
            <person name="Miettinen O."/>
            <person name="Hibbett D.S."/>
            <person name="Nagy L.G."/>
        </authorList>
    </citation>
    <scope>NUCLEOTIDE SEQUENCE [LARGE SCALE GENOMIC DNA]</scope>
    <source>
        <strain evidence="3 4">OMC1185</strain>
    </source>
</reference>